<evidence type="ECO:0000313" key="1">
    <source>
        <dbReference type="EMBL" id="SES35705.1"/>
    </source>
</evidence>
<dbReference type="InterPro" id="IPR024787">
    <property type="entry name" value="EcsC"/>
</dbReference>
<keyword evidence="2" id="KW-1185">Reference proteome</keyword>
<sequence>MELTEREKVILKEIQDWEQWQFSDKATDFSRTYQKWAKQTLQKMNPQLKKRALTLLDETLFYLQSTVQQARFDQRAIDYLFTEARVFHPDISEVKDMKKLTIDQLRFIAKKQLARQNLLAFGQGGVTGAGGLFVTFADLPLLLAINLRSVQLTAMTYGYDMRKPYEMMLVLKVFHAVSLPRELQKEAWEDLYNQIPDHQKDALFYEGEDDVLTQQWIQQPLKQIMKLMFLRFARKKVIQGIPVAGIALGAGMNYTFTKGVSQASHYFYQKRHLQEKTGDWDII</sequence>
<dbReference type="AlphaFoldDB" id="A0A1H9WPB2"/>
<dbReference type="EMBL" id="FOGT01000018">
    <property type="protein sequence ID" value="SES35705.1"/>
    <property type="molecule type" value="Genomic_DNA"/>
</dbReference>
<organism evidence="1 2">
    <name type="scientific">Salipaludibacillus aurantiacus</name>
    <dbReference type="NCBI Taxonomy" id="1601833"/>
    <lineage>
        <taxon>Bacteria</taxon>
        <taxon>Bacillati</taxon>
        <taxon>Bacillota</taxon>
        <taxon>Bacilli</taxon>
        <taxon>Bacillales</taxon>
        <taxon>Bacillaceae</taxon>
    </lineage>
</organism>
<dbReference type="STRING" id="1601833.SAMN05518684_11879"/>
<dbReference type="Pfam" id="PF12787">
    <property type="entry name" value="EcsC"/>
    <property type="match status" value="1"/>
</dbReference>
<dbReference type="OrthoDB" id="2040879at2"/>
<dbReference type="Proteomes" id="UP000198571">
    <property type="component" value="Unassembled WGS sequence"/>
</dbReference>
<protein>
    <submittedName>
        <fullName evidence="1">EcsC protein family protein</fullName>
    </submittedName>
</protein>
<reference evidence="2" key="1">
    <citation type="submission" date="2016-10" db="EMBL/GenBank/DDBJ databases">
        <authorList>
            <person name="Varghese N."/>
            <person name="Submissions S."/>
        </authorList>
    </citation>
    <scope>NUCLEOTIDE SEQUENCE [LARGE SCALE GENOMIC DNA]</scope>
    <source>
        <strain evidence="2">S9</strain>
    </source>
</reference>
<evidence type="ECO:0000313" key="2">
    <source>
        <dbReference type="Proteomes" id="UP000198571"/>
    </source>
</evidence>
<proteinExistence type="predicted"/>
<gene>
    <name evidence="1" type="ORF">SAMN05518684_11879</name>
</gene>
<dbReference type="PANTHER" id="PTHR41260">
    <property type="entry name" value="PROTEIN ECSC"/>
    <property type="match status" value="1"/>
</dbReference>
<dbReference type="RefSeq" id="WP_093055013.1">
    <property type="nucleotide sequence ID" value="NZ_FOGT01000018.1"/>
</dbReference>
<accession>A0A1H9WPB2</accession>
<name>A0A1H9WPB2_9BACI</name>
<dbReference type="PANTHER" id="PTHR41260:SF1">
    <property type="entry name" value="PROTEIN ECSC"/>
    <property type="match status" value="1"/>
</dbReference>